<proteinExistence type="predicted"/>
<dbReference type="PANTHER" id="PTHR47708:SF2">
    <property type="entry name" value="SI:CH73-132F6.5"/>
    <property type="match status" value="1"/>
</dbReference>
<dbReference type="EMBL" id="BPLR01003810">
    <property type="protein sequence ID" value="GIX88939.1"/>
    <property type="molecule type" value="Genomic_DNA"/>
</dbReference>
<comment type="caution">
    <text evidence="2">The sequence shown here is derived from an EMBL/GenBank/DDBJ whole genome shotgun (WGS) entry which is preliminary data.</text>
</comment>
<evidence type="ECO:0000313" key="3">
    <source>
        <dbReference type="Proteomes" id="UP001054945"/>
    </source>
</evidence>
<dbReference type="InterPro" id="IPR010839">
    <property type="entry name" value="AtuA_N"/>
</dbReference>
<evidence type="ECO:0000259" key="1">
    <source>
        <dbReference type="Pfam" id="PF07287"/>
    </source>
</evidence>
<organism evidence="2 3">
    <name type="scientific">Caerostris extrusa</name>
    <name type="common">Bark spider</name>
    <name type="synonym">Caerostris bankana</name>
    <dbReference type="NCBI Taxonomy" id="172846"/>
    <lineage>
        <taxon>Eukaryota</taxon>
        <taxon>Metazoa</taxon>
        <taxon>Ecdysozoa</taxon>
        <taxon>Arthropoda</taxon>
        <taxon>Chelicerata</taxon>
        <taxon>Arachnida</taxon>
        <taxon>Araneae</taxon>
        <taxon>Araneomorphae</taxon>
        <taxon>Entelegynae</taxon>
        <taxon>Araneoidea</taxon>
        <taxon>Araneidae</taxon>
        <taxon>Caerostris</taxon>
    </lineage>
</organism>
<accession>A0AAV4NX02</accession>
<feature type="domain" description="Acyclic terpene utilisation N-terminal" evidence="1">
    <location>
        <begin position="2"/>
        <end position="72"/>
    </location>
</feature>
<reference evidence="2 3" key="1">
    <citation type="submission" date="2021-06" db="EMBL/GenBank/DDBJ databases">
        <title>Caerostris extrusa draft genome.</title>
        <authorList>
            <person name="Kono N."/>
            <person name="Arakawa K."/>
        </authorList>
    </citation>
    <scope>NUCLEOTIDE SEQUENCE [LARGE SCALE GENOMIC DNA]</scope>
</reference>
<gene>
    <name evidence="2" type="primary">AVEN_150946_1</name>
    <name evidence="2" type="ORF">CEXT_18851</name>
</gene>
<name>A0AAV4NX02_CAEEX</name>
<protein>
    <recommendedName>
        <fullName evidence="1">Acyclic terpene utilisation N-terminal domain-containing protein</fullName>
    </recommendedName>
</protein>
<dbReference type="AlphaFoldDB" id="A0AAV4NX02"/>
<dbReference type="Pfam" id="PF07287">
    <property type="entry name" value="AtuA"/>
    <property type="match status" value="1"/>
</dbReference>
<evidence type="ECO:0000313" key="2">
    <source>
        <dbReference type="EMBL" id="GIX88939.1"/>
    </source>
</evidence>
<dbReference type="PANTHER" id="PTHR47708">
    <property type="match status" value="1"/>
</dbReference>
<keyword evidence="3" id="KW-1185">Reference proteome</keyword>
<feature type="non-terminal residue" evidence="2">
    <location>
        <position position="1"/>
    </location>
</feature>
<sequence>LGYTPDFVHSAMAPNLKAIKEKNIRVVANAGGINPHSCADALRTVAKKQNINLNIAVVTGDDLLPQVNFEQTSHMMI</sequence>
<dbReference type="Proteomes" id="UP001054945">
    <property type="component" value="Unassembled WGS sequence"/>
</dbReference>